<proteinExistence type="inferred from homology"/>
<dbReference type="GO" id="GO:0046920">
    <property type="term" value="F:alpha-(1-&gt;3)-fucosyltransferase activity"/>
    <property type="evidence" value="ECO:0007669"/>
    <property type="project" value="TreeGrafter"/>
</dbReference>
<keyword evidence="2" id="KW-0328">Glycosyltransferase</keyword>
<dbReference type="InterPro" id="IPR038577">
    <property type="entry name" value="GT10-like_C_sf"/>
</dbReference>
<comment type="similarity">
    <text evidence="1">Belongs to the glycosyltransferase 10 family.</text>
</comment>
<evidence type="ECO:0000313" key="5">
    <source>
        <dbReference type="EMBL" id="MCL6219169.1"/>
    </source>
</evidence>
<evidence type="ECO:0000256" key="1">
    <source>
        <dbReference type="ARBA" id="ARBA00008919"/>
    </source>
</evidence>
<dbReference type="PANTHER" id="PTHR11929:SF194">
    <property type="entry name" value="ALPHA-(1,3)-FUCOSYLTRANSFERASE 10"/>
    <property type="match status" value="1"/>
</dbReference>
<accession>A0A9X2A2W4</accession>
<dbReference type="SUPFAM" id="SSF53756">
    <property type="entry name" value="UDP-Glycosyltransferase/glycogen phosphorylase"/>
    <property type="match status" value="1"/>
</dbReference>
<evidence type="ECO:0000313" key="6">
    <source>
        <dbReference type="Proteomes" id="UP001139521"/>
    </source>
</evidence>
<dbReference type="Pfam" id="PF00852">
    <property type="entry name" value="Glyco_transf_10"/>
    <property type="match status" value="1"/>
</dbReference>
<protein>
    <submittedName>
        <fullName evidence="5">Glycosyltransferase family 10</fullName>
    </submittedName>
</protein>
<sequence length="320" mass="37993">MIKIFKASKMAYTPFDNFEEGDFNIFKQYNIKFVENVQDADIIVSDTIRHLKKYFFRGLSGMKFLLWTNEPRFDLSFTEVTRHYGFIKVHHMNIYTKDVFLQNLSFHAKMMNRSLNYLGNEFRFKSKKTVALMSYYNGINAPKLIFNRKNIDLIGLRSEIALVGDKQGVLDVYGKGWPNNIAIEDSRTGDWPTRKKEILSNYNFNLCFENTAYPNYMTEKIWNSIENYCLPIYYSENTNAYELFPKQSFIDYADFKDAEELFSFINALSKDEYRLRLNKCIKVYNSIFERGQKYAKILRQEVLEMVVKRLKSIKENKNVK</sequence>
<dbReference type="AlphaFoldDB" id="A0A9X2A2W4"/>
<dbReference type="Gene3D" id="3.40.50.11660">
    <property type="entry name" value="Glycosyl transferase family 10, C-terminal domain"/>
    <property type="match status" value="1"/>
</dbReference>
<dbReference type="RefSeq" id="WP_249601950.1">
    <property type="nucleotide sequence ID" value="NZ_JAKHSK010000017.1"/>
</dbReference>
<dbReference type="InterPro" id="IPR055270">
    <property type="entry name" value="Glyco_tran_10_C"/>
</dbReference>
<comment type="caution">
    <text evidence="5">The sequence shown here is derived from an EMBL/GenBank/DDBJ whole genome shotgun (WGS) entry which is preliminary data.</text>
</comment>
<dbReference type="PANTHER" id="PTHR11929">
    <property type="entry name" value="ALPHA- 1,3 -FUCOSYLTRANSFERASE"/>
    <property type="match status" value="1"/>
</dbReference>
<evidence type="ECO:0000256" key="3">
    <source>
        <dbReference type="ARBA" id="ARBA00022679"/>
    </source>
</evidence>
<evidence type="ECO:0000256" key="2">
    <source>
        <dbReference type="ARBA" id="ARBA00022676"/>
    </source>
</evidence>
<dbReference type="GO" id="GO:0016020">
    <property type="term" value="C:membrane"/>
    <property type="evidence" value="ECO:0007669"/>
    <property type="project" value="InterPro"/>
</dbReference>
<name>A0A9X2A2W4_9FLAO</name>
<dbReference type="Proteomes" id="UP001139521">
    <property type="component" value="Unassembled WGS sequence"/>
</dbReference>
<evidence type="ECO:0000259" key="4">
    <source>
        <dbReference type="Pfam" id="PF00852"/>
    </source>
</evidence>
<gene>
    <name evidence="5" type="ORF">L1967_12790</name>
</gene>
<keyword evidence="6" id="KW-1185">Reference proteome</keyword>
<feature type="domain" description="Fucosyltransferase C-terminal" evidence="4">
    <location>
        <begin position="171"/>
        <end position="274"/>
    </location>
</feature>
<reference evidence="5" key="1">
    <citation type="submission" date="2022-01" db="EMBL/GenBank/DDBJ databases">
        <title>Genome sequencing of Zunongwangia sp. M21534 genome.</title>
        <authorList>
            <person name="Chen Y."/>
            <person name="Dong C."/>
            <person name="Shao Z."/>
        </authorList>
    </citation>
    <scope>NUCLEOTIDE SEQUENCE</scope>
    <source>
        <strain evidence="5">MCCC M21534</strain>
    </source>
</reference>
<keyword evidence="3" id="KW-0808">Transferase</keyword>
<dbReference type="InterPro" id="IPR001503">
    <property type="entry name" value="Glyco_trans_10"/>
</dbReference>
<organism evidence="5 6">
    <name type="scientific">Zunongwangia pacifica</name>
    <dbReference type="NCBI Taxonomy" id="2911062"/>
    <lineage>
        <taxon>Bacteria</taxon>
        <taxon>Pseudomonadati</taxon>
        <taxon>Bacteroidota</taxon>
        <taxon>Flavobacteriia</taxon>
        <taxon>Flavobacteriales</taxon>
        <taxon>Flavobacteriaceae</taxon>
        <taxon>Zunongwangia</taxon>
    </lineage>
</organism>
<dbReference type="EMBL" id="JAKHSK010000017">
    <property type="protein sequence ID" value="MCL6219169.1"/>
    <property type="molecule type" value="Genomic_DNA"/>
</dbReference>